<dbReference type="GO" id="GO:0035275">
    <property type="term" value="F:dibutyl phthalate binding"/>
    <property type="evidence" value="ECO:0007669"/>
    <property type="project" value="TreeGrafter"/>
</dbReference>
<dbReference type="OrthoDB" id="6610259at2759"/>
<reference evidence="7" key="2">
    <citation type="submission" date="2015-05" db="EMBL/GenBank/DDBJ databases">
        <authorList>
            <person name="Wilson R.K."/>
            <person name="Warren W.C."/>
            <person name="Olafson P."/>
        </authorList>
    </citation>
    <scope>NUCLEOTIDE SEQUENCE [LARGE SCALE GENOMIC DNA]</scope>
    <source>
        <strain evidence="7">USDA</strain>
    </source>
</reference>
<feature type="signal peptide" evidence="4">
    <location>
        <begin position="1"/>
        <end position="25"/>
    </location>
</feature>
<dbReference type="EnsemblMetazoa" id="SCAU014893-RA">
    <property type="protein sequence ID" value="SCAU014893-PA"/>
    <property type="gene ID" value="SCAU014893"/>
</dbReference>
<evidence type="ECO:0000313" key="5">
    <source>
        <dbReference type="EMBL" id="ACO83219.1"/>
    </source>
</evidence>
<evidence type="ECO:0000256" key="3">
    <source>
        <dbReference type="ARBA" id="ARBA00022525"/>
    </source>
</evidence>
<evidence type="ECO:0000256" key="1">
    <source>
        <dbReference type="ARBA" id="ARBA00004613"/>
    </source>
</evidence>
<comment type="similarity">
    <text evidence="2">Belongs to the PBP/GOBP family.</text>
</comment>
<dbReference type="GO" id="GO:0005549">
    <property type="term" value="F:odorant binding"/>
    <property type="evidence" value="ECO:0007669"/>
    <property type="project" value="InterPro"/>
</dbReference>
<dbReference type="EMBL" id="FJ233077">
    <property type="protein sequence ID" value="ACO83219.1"/>
    <property type="molecule type" value="mRNA"/>
</dbReference>
<dbReference type="Pfam" id="PF01395">
    <property type="entry name" value="PBP_GOBP"/>
    <property type="match status" value="1"/>
</dbReference>
<dbReference type="VEuPathDB" id="VectorBase:SCAU014893"/>
<dbReference type="FunFam" id="1.10.238.20:FF:000001">
    <property type="entry name" value="General odorant-binding protein lush"/>
    <property type="match status" value="1"/>
</dbReference>
<dbReference type="InterPro" id="IPR006170">
    <property type="entry name" value="PBP/GOBP"/>
</dbReference>
<dbReference type="Gene3D" id="1.10.238.20">
    <property type="entry name" value="Pheromone/general odorant binding protein domain"/>
    <property type="match status" value="1"/>
</dbReference>
<dbReference type="GO" id="GO:0007608">
    <property type="term" value="P:sensory perception of smell"/>
    <property type="evidence" value="ECO:0007669"/>
    <property type="project" value="TreeGrafter"/>
</dbReference>
<proteinExistence type="evidence at transcript level"/>
<evidence type="ECO:0000256" key="4">
    <source>
        <dbReference type="SAM" id="SignalP"/>
    </source>
</evidence>
<dbReference type="GO" id="GO:0042048">
    <property type="term" value="P:olfactory behavior"/>
    <property type="evidence" value="ECO:0007669"/>
    <property type="project" value="TreeGrafter"/>
</dbReference>
<dbReference type="InterPro" id="IPR036728">
    <property type="entry name" value="PBP_GOBP_sf"/>
</dbReference>
<keyword evidence="4" id="KW-0732">Signal</keyword>
<evidence type="ECO:0000256" key="2">
    <source>
        <dbReference type="ARBA" id="ARBA00008098"/>
    </source>
</evidence>
<sequence length="150" mass="17237">MLHLIWIILRWFLFCLVTNVSLTKAVTMEQFEQSLDMMRNGCTPKFKIPVEKLDLLRVGNYEEVENVADIKCYTKCVAQLAGTVTRKGDFSIQKALAQVPIILPKELQDDATAALSNCKDAQKDYKDSCDRVFYTTKCVRDFKPEVFKFP</sequence>
<comment type="subcellular location">
    <subcellularLocation>
        <location evidence="1">Secreted</location>
    </subcellularLocation>
</comment>
<dbReference type="STRING" id="35570.D2D0C9"/>
<gene>
    <name evidence="6" type="primary">106086274</name>
</gene>
<protein>
    <submittedName>
        <fullName evidence="5">Putative odorant binding protein</fullName>
    </submittedName>
</protein>
<dbReference type="KEGG" id="scac:106086274"/>
<dbReference type="SMART" id="SM00708">
    <property type="entry name" value="PhBP"/>
    <property type="match status" value="1"/>
</dbReference>
<dbReference type="CDD" id="cd23992">
    <property type="entry name" value="PBP_GOBP"/>
    <property type="match status" value="1"/>
</dbReference>
<evidence type="ECO:0000313" key="7">
    <source>
        <dbReference type="Proteomes" id="UP000095300"/>
    </source>
</evidence>
<dbReference type="Proteomes" id="UP000095300">
    <property type="component" value="Unassembled WGS sequence"/>
</dbReference>
<dbReference type="PANTHER" id="PTHR21364">
    <property type="entry name" value="GENERAL ODORANT-BINDING PROTEIN 19A"/>
    <property type="match status" value="1"/>
</dbReference>
<reference evidence="5" key="1">
    <citation type="journal article" date="2010" name="Arch. Insect Biochem. Physiol.">
        <title>Analysis of expressed sequence tags from a significant livestock pest, the stable fly (Stomoxys calcitrans), identifies transcripts with a putative role in chemosensation and sex determination.</title>
        <authorList>
            <person name="Olafson P.U."/>
            <person name="Lohmeyer K.H."/>
            <person name="Dowd S.E."/>
        </authorList>
    </citation>
    <scope>NUCLEOTIDE SEQUENCE</scope>
</reference>
<reference evidence="6" key="3">
    <citation type="submission" date="2021-01" db="UniProtKB">
        <authorList>
            <consortium name="EnsemblMetazoa"/>
        </authorList>
    </citation>
    <scope>IDENTIFICATION</scope>
    <source>
        <strain evidence="6">USDA</strain>
    </source>
</reference>
<dbReference type="GO" id="GO:0005576">
    <property type="term" value="C:extracellular region"/>
    <property type="evidence" value="ECO:0007669"/>
    <property type="project" value="UniProtKB-SubCell"/>
</dbReference>
<dbReference type="PANTHER" id="PTHR21364:SF1">
    <property type="entry name" value="GENERAL ODORANT-BINDING PROTEIN LUSH"/>
    <property type="match status" value="1"/>
</dbReference>
<dbReference type="AlphaFoldDB" id="D2D0C9"/>
<dbReference type="SUPFAM" id="SSF47565">
    <property type="entry name" value="Insect pheromone/odorant-binding proteins"/>
    <property type="match status" value="1"/>
</dbReference>
<keyword evidence="7" id="KW-1185">Reference proteome</keyword>
<keyword evidence="3" id="KW-0964">Secreted</keyword>
<feature type="chain" id="PRO_5014302431" evidence="4">
    <location>
        <begin position="26"/>
        <end position="150"/>
    </location>
</feature>
<accession>D2D0C9</accession>
<organism evidence="5">
    <name type="scientific">Stomoxys calcitrans</name>
    <name type="common">Stable fly</name>
    <name type="synonym">Conops calcitrans</name>
    <dbReference type="NCBI Taxonomy" id="35570"/>
    <lineage>
        <taxon>Eukaryota</taxon>
        <taxon>Metazoa</taxon>
        <taxon>Ecdysozoa</taxon>
        <taxon>Arthropoda</taxon>
        <taxon>Hexapoda</taxon>
        <taxon>Insecta</taxon>
        <taxon>Pterygota</taxon>
        <taxon>Neoptera</taxon>
        <taxon>Endopterygota</taxon>
        <taxon>Diptera</taxon>
        <taxon>Brachycera</taxon>
        <taxon>Muscomorpha</taxon>
        <taxon>Muscoidea</taxon>
        <taxon>Muscidae</taxon>
        <taxon>Stomoxys</taxon>
    </lineage>
</organism>
<name>D2D0C9_STOCA</name>
<evidence type="ECO:0000313" key="6">
    <source>
        <dbReference type="EnsemblMetazoa" id="SCAU014893-PA"/>
    </source>
</evidence>